<sequence length="58" mass="6617">MSLWGTAIDAEVRYRQEELKKAWGGRPRKAPKDEKRGAQIRRGLSGMRPQPAHRGLFA</sequence>
<organism evidence="2 3">
    <name type="scientific">Myceligenerans salitolerans</name>
    <dbReference type="NCBI Taxonomy" id="1230528"/>
    <lineage>
        <taxon>Bacteria</taxon>
        <taxon>Bacillati</taxon>
        <taxon>Actinomycetota</taxon>
        <taxon>Actinomycetes</taxon>
        <taxon>Micrococcales</taxon>
        <taxon>Promicromonosporaceae</taxon>
        <taxon>Myceligenerans</taxon>
    </lineage>
</organism>
<gene>
    <name evidence="2" type="ORF">J0911_05750</name>
</gene>
<proteinExistence type="predicted"/>
<dbReference type="RefSeq" id="WP_207274510.1">
    <property type="nucleotide sequence ID" value="NZ_JAFMPK010000027.1"/>
</dbReference>
<feature type="region of interest" description="Disordered" evidence="1">
    <location>
        <begin position="22"/>
        <end position="58"/>
    </location>
</feature>
<accession>A0ABS3I6A4</accession>
<evidence type="ECO:0000313" key="3">
    <source>
        <dbReference type="Proteomes" id="UP000664617"/>
    </source>
</evidence>
<comment type="caution">
    <text evidence="2">The sequence shown here is derived from an EMBL/GenBank/DDBJ whole genome shotgun (WGS) entry which is preliminary data.</text>
</comment>
<dbReference type="EMBL" id="JAFMPK010000027">
    <property type="protein sequence ID" value="MBO0608532.1"/>
    <property type="molecule type" value="Genomic_DNA"/>
</dbReference>
<dbReference type="Proteomes" id="UP000664617">
    <property type="component" value="Unassembled WGS sequence"/>
</dbReference>
<name>A0ABS3I6A4_9MICO</name>
<evidence type="ECO:0000313" key="2">
    <source>
        <dbReference type="EMBL" id="MBO0608532.1"/>
    </source>
</evidence>
<evidence type="ECO:0000256" key="1">
    <source>
        <dbReference type="SAM" id="MobiDB-lite"/>
    </source>
</evidence>
<keyword evidence="3" id="KW-1185">Reference proteome</keyword>
<reference evidence="3" key="1">
    <citation type="submission" date="2023-07" db="EMBL/GenBank/DDBJ databases">
        <title>Myceligenerans salitolerans sp. nov., a halotolerant actinomycete isolated from a salt lake in Xinjiang, China.</title>
        <authorList>
            <person name="Guan T."/>
        </authorList>
    </citation>
    <scope>NUCLEOTIDE SEQUENCE [LARGE SCALE GENOMIC DNA]</scope>
    <source>
        <strain evidence="3">XHU 5031</strain>
    </source>
</reference>
<protein>
    <submittedName>
        <fullName evidence="2">Uncharacterized protein</fullName>
    </submittedName>
</protein>